<dbReference type="PROSITE" id="PS51257">
    <property type="entry name" value="PROKAR_LIPOPROTEIN"/>
    <property type="match status" value="1"/>
</dbReference>
<feature type="region of interest" description="Disordered" evidence="2">
    <location>
        <begin position="85"/>
        <end position="128"/>
    </location>
</feature>
<evidence type="ECO:0000256" key="1">
    <source>
        <dbReference type="ARBA" id="ARBA00022729"/>
    </source>
</evidence>
<feature type="domain" description="Polysaccharide export protein N-terminal" evidence="4">
    <location>
        <begin position="137"/>
        <end position="189"/>
    </location>
</feature>
<feature type="transmembrane region" description="Helical" evidence="3">
    <location>
        <begin position="303"/>
        <end position="324"/>
    </location>
</feature>
<organism evidence="5 6">
    <name type="scientific">Hymenobacter segetis</name>
    <dbReference type="NCBI Taxonomy" id="2025509"/>
    <lineage>
        <taxon>Bacteria</taxon>
        <taxon>Pseudomonadati</taxon>
        <taxon>Bacteroidota</taxon>
        <taxon>Cytophagia</taxon>
        <taxon>Cytophagales</taxon>
        <taxon>Hymenobacteraceae</taxon>
        <taxon>Hymenobacter</taxon>
    </lineage>
</organism>
<reference evidence="5 6" key="1">
    <citation type="journal article" date="2018" name="Arch. Microbiol.">
        <title>Hymenobacter segetis sp. nov., isolated from soil.</title>
        <authorList>
            <person name="Ten L.N."/>
            <person name="Lim S.J."/>
            <person name="Kim B.O."/>
            <person name="Kang I.K."/>
            <person name="Jung H.Y."/>
        </authorList>
    </citation>
    <scope>NUCLEOTIDE SEQUENCE [LARGE SCALE GENOMIC DNA]</scope>
    <source>
        <strain evidence="5 6">S7-3-11</strain>
    </source>
</reference>
<dbReference type="Pfam" id="PF02563">
    <property type="entry name" value="Poly_export"/>
    <property type="match status" value="1"/>
</dbReference>
<keyword evidence="6" id="KW-1185">Reference proteome</keyword>
<proteinExistence type="predicted"/>
<keyword evidence="1" id="KW-0732">Signal</keyword>
<evidence type="ECO:0000256" key="3">
    <source>
        <dbReference type="SAM" id="Phobius"/>
    </source>
</evidence>
<dbReference type="RefSeq" id="WP_342295050.1">
    <property type="nucleotide sequence ID" value="NZ_JBCEVZ010000001.1"/>
</dbReference>
<sequence>MPTFHFRRLKPLWLLALPALLLFSSCVSTHYYNQRTMFRLTDSQGRQLDSTKLRLAVNRTARNYLIQPNDFLEVRVNTNKGERILDPNGELQFGQPGGALPSRSAGAGASPSSSGGGGNARAAAGQRTVGQSAGSATAGSEFLVQADGTVVLPLVNRVKVSGLSLLQADSVLQVRYNEYYKESFVTTRVTNNRVFILGAPGGQVVTLANDNMNLIEVLALAGGIDGGGGGGGGSIVGGGGFYRYGGKASNIRIIRGDLKNPRIQQVDLTTLDGMRRANLQMEPNDIIYIEPVHRPLLETLNDAGPIISFASLILTTTLVIINFVK</sequence>
<evidence type="ECO:0000313" key="6">
    <source>
        <dbReference type="Proteomes" id="UP001479606"/>
    </source>
</evidence>
<dbReference type="Gene3D" id="3.30.1950.10">
    <property type="entry name" value="wza like domain"/>
    <property type="match status" value="1"/>
</dbReference>
<keyword evidence="3" id="KW-0472">Membrane</keyword>
<comment type="caution">
    <text evidence="5">The sequence shown here is derived from an EMBL/GenBank/DDBJ whole genome shotgun (WGS) entry which is preliminary data.</text>
</comment>
<dbReference type="InterPro" id="IPR049712">
    <property type="entry name" value="Poly_export"/>
</dbReference>
<dbReference type="PANTHER" id="PTHR33619:SF3">
    <property type="entry name" value="POLYSACCHARIDE EXPORT PROTEIN GFCE-RELATED"/>
    <property type="match status" value="1"/>
</dbReference>
<name>A0ABU9LNZ6_9BACT</name>
<evidence type="ECO:0000256" key="2">
    <source>
        <dbReference type="SAM" id="MobiDB-lite"/>
    </source>
</evidence>
<accession>A0ABU9LNZ6</accession>
<evidence type="ECO:0000313" key="5">
    <source>
        <dbReference type="EMBL" id="MEL5992597.1"/>
    </source>
</evidence>
<gene>
    <name evidence="5" type="ORF">AAFH49_00160</name>
</gene>
<dbReference type="PANTHER" id="PTHR33619">
    <property type="entry name" value="POLYSACCHARIDE EXPORT PROTEIN GFCE-RELATED"/>
    <property type="match status" value="1"/>
</dbReference>
<dbReference type="EMBL" id="JBCEVZ010000001">
    <property type="protein sequence ID" value="MEL5992597.1"/>
    <property type="molecule type" value="Genomic_DNA"/>
</dbReference>
<dbReference type="Proteomes" id="UP001479606">
    <property type="component" value="Unassembled WGS sequence"/>
</dbReference>
<protein>
    <submittedName>
        <fullName evidence="5">Polysaccharide biosynthesis/export family protein</fullName>
    </submittedName>
</protein>
<dbReference type="InterPro" id="IPR003715">
    <property type="entry name" value="Poly_export_N"/>
</dbReference>
<keyword evidence="3" id="KW-0812">Transmembrane</keyword>
<feature type="compositionally biased region" description="Low complexity" evidence="2">
    <location>
        <begin position="98"/>
        <end position="113"/>
    </location>
</feature>
<keyword evidence="3" id="KW-1133">Transmembrane helix</keyword>
<evidence type="ECO:0000259" key="4">
    <source>
        <dbReference type="Pfam" id="PF02563"/>
    </source>
</evidence>